<dbReference type="PROSITE" id="PS00141">
    <property type="entry name" value="ASP_PROTEASE"/>
    <property type="match status" value="1"/>
</dbReference>
<organism evidence="4 5">
    <name type="scientific">Merluccius polli</name>
    <name type="common">Benguela hake</name>
    <name type="synonym">Merluccius cadenati</name>
    <dbReference type="NCBI Taxonomy" id="89951"/>
    <lineage>
        <taxon>Eukaryota</taxon>
        <taxon>Metazoa</taxon>
        <taxon>Chordata</taxon>
        <taxon>Craniata</taxon>
        <taxon>Vertebrata</taxon>
        <taxon>Euteleostomi</taxon>
        <taxon>Actinopterygii</taxon>
        <taxon>Neopterygii</taxon>
        <taxon>Teleostei</taxon>
        <taxon>Neoteleostei</taxon>
        <taxon>Acanthomorphata</taxon>
        <taxon>Zeiogadaria</taxon>
        <taxon>Gadariae</taxon>
        <taxon>Gadiformes</taxon>
        <taxon>Gadoidei</taxon>
        <taxon>Merlucciidae</taxon>
        <taxon>Merluccius</taxon>
    </lineage>
</organism>
<dbReference type="GO" id="GO:0006508">
    <property type="term" value="P:proteolysis"/>
    <property type="evidence" value="ECO:0007669"/>
    <property type="project" value="InterPro"/>
</dbReference>
<feature type="compositionally biased region" description="Basic and acidic residues" evidence="2">
    <location>
        <begin position="151"/>
        <end position="165"/>
    </location>
</feature>
<dbReference type="SUPFAM" id="SSF50630">
    <property type="entry name" value="Acid proteases"/>
    <property type="match status" value="1"/>
</dbReference>
<accession>A0AA47N5P7</accession>
<name>A0AA47N5P7_MERPO</name>
<proteinExistence type="predicted"/>
<keyword evidence="5" id="KW-1185">Reference proteome</keyword>
<feature type="compositionally biased region" description="Acidic residues" evidence="2">
    <location>
        <begin position="805"/>
        <end position="816"/>
    </location>
</feature>
<gene>
    <name evidence="4" type="ORF">N1851_005439</name>
</gene>
<dbReference type="Gene3D" id="2.40.70.10">
    <property type="entry name" value="Acid Proteases"/>
    <property type="match status" value="1"/>
</dbReference>
<dbReference type="AlphaFoldDB" id="A0AA47N5P7"/>
<evidence type="ECO:0000259" key="3">
    <source>
        <dbReference type="PROSITE" id="PS50175"/>
    </source>
</evidence>
<feature type="domain" description="Peptidase A2" evidence="3">
    <location>
        <begin position="559"/>
        <end position="649"/>
    </location>
</feature>
<sequence length="982" mass="108710">MATQRRMLVFKIQRRLSELNNNQLQAVANEIDDGQQTKNVEELDEPELYDLIVDYLRSEKLKALEDEGMAQLLTLEDLLDDLLCGIDSRASATDHTGSHPVEDPDPPTHPPAPSTADTTARDSPRHLSALATDDIIHPPNVFGDLHTNPPTEDRDTPAPAKERDSTTPILIKSSLMGTGGAPRGRMSSSSADQVVRLTDVAALLPRREFRLYGGQISDIDEGLQEGFSGSEVIRTVLKITKPGTFRDMLTSKDNLTVDGLKRFLRSHIGDKNATELFQELSNARQPDRESPQQFLYRVMGLKQRVLFESQQPGACFNYDKKLVQGTFLHTLYQGLNERNSHVRRDLKPFLSDTQVSDDFLLEQITKSTSEEEGRLKRLSVAKTRPVTVKAAHDSNEQTDQTKQTKLNKVDSELQANRAAINELTVQVSSLTKHLAQMVKPTENLTRNPSIPVTQTQSPATQTQRGRCNDCVQKGNLTCPHCFICSQAGHRAIEEAVGKRDEVTGEGQTVISISQKPHVNVNTSKCTKPNPPHQSLQKKGVAQLIGKRCMVACSVNGVPHQMLLDSGAQVTIVGRAWVEEALPNVKIQPLESLLARQPLEISAANGTKVPYDGWAEIDLQIGSMSEGQVTIRVPVLISKNCTCSLLGSNVIAEMIKENAEQFDITAILKEALSVTDSTAEALVSVLETTLSAETTAQCNVRVGKKGMTIPAGQIYEVRCRVRGYSGGGTLLFQPRLENSCSEGLELFASLVDVPKTGDRTLCVLHRNLLLPVNDLPLEHTDKDTQAQKTPQRQRNRRTHRGTAEQDSSDSAEEEEECSYSFRRIPVYEKIAISHQTPQPEPNCQLRARAPEYQPLPPDTSCEQHEPVVLPGPAQTVADVPLLVETQESLHEEDVEAGDTTDVSRADVEPVTESVDMEELPLRRSTRAARPRGVFTYDHLGQPTYHQPWAPGANMMFTCMPYLMSACPVTPDTYFYPTQQVWMC</sequence>
<evidence type="ECO:0000256" key="1">
    <source>
        <dbReference type="ARBA" id="ARBA00022801"/>
    </source>
</evidence>
<feature type="compositionally biased region" description="Basic residues" evidence="2">
    <location>
        <begin position="790"/>
        <end position="799"/>
    </location>
</feature>
<comment type="caution">
    <text evidence="4">The sequence shown here is derived from an EMBL/GenBank/DDBJ whole genome shotgun (WGS) entry which is preliminary data.</text>
</comment>
<dbReference type="CDD" id="cd00303">
    <property type="entry name" value="retropepsin_like"/>
    <property type="match status" value="1"/>
</dbReference>
<dbReference type="InterPro" id="IPR001995">
    <property type="entry name" value="Peptidase_A2_cat"/>
</dbReference>
<dbReference type="InterPro" id="IPR021109">
    <property type="entry name" value="Peptidase_aspartic_dom_sf"/>
</dbReference>
<dbReference type="InterPro" id="IPR001969">
    <property type="entry name" value="Aspartic_peptidase_AS"/>
</dbReference>
<protein>
    <recommendedName>
        <fullName evidence="3">Peptidase A2 domain-containing protein</fullName>
    </recommendedName>
</protein>
<feature type="region of interest" description="Disordered" evidence="2">
    <location>
        <begin position="91"/>
        <end position="190"/>
    </location>
</feature>
<evidence type="ECO:0000313" key="4">
    <source>
        <dbReference type="EMBL" id="KAK0152908.1"/>
    </source>
</evidence>
<dbReference type="GO" id="GO:0004190">
    <property type="term" value="F:aspartic-type endopeptidase activity"/>
    <property type="evidence" value="ECO:0007669"/>
    <property type="project" value="InterPro"/>
</dbReference>
<dbReference type="PROSITE" id="PS50175">
    <property type="entry name" value="ASP_PROT_RETROV"/>
    <property type="match status" value="1"/>
</dbReference>
<keyword evidence="1" id="KW-0378">Hydrolase</keyword>
<feature type="region of interest" description="Disordered" evidence="2">
    <location>
        <begin position="889"/>
        <end position="917"/>
    </location>
</feature>
<evidence type="ECO:0000256" key="2">
    <source>
        <dbReference type="SAM" id="MobiDB-lite"/>
    </source>
</evidence>
<feature type="region of interest" description="Disordered" evidence="2">
    <location>
        <begin position="778"/>
        <end position="816"/>
    </location>
</feature>
<dbReference type="Proteomes" id="UP001174136">
    <property type="component" value="Unassembled WGS sequence"/>
</dbReference>
<dbReference type="EMBL" id="JAOPHQ010000880">
    <property type="protein sequence ID" value="KAK0152908.1"/>
    <property type="molecule type" value="Genomic_DNA"/>
</dbReference>
<reference evidence="4" key="1">
    <citation type="journal article" date="2023" name="Front. Mar. Sci.">
        <title>A new Merluccius polli reference genome to investigate the effects of global change in West African waters.</title>
        <authorList>
            <person name="Mateo J.L."/>
            <person name="Blanco-Fernandez C."/>
            <person name="Garcia-Vazquez E."/>
            <person name="Machado-Schiaffino G."/>
        </authorList>
    </citation>
    <scope>NUCLEOTIDE SEQUENCE</scope>
    <source>
        <strain evidence="4">C29</strain>
        <tissue evidence="4">Fin</tissue>
    </source>
</reference>
<evidence type="ECO:0000313" key="5">
    <source>
        <dbReference type="Proteomes" id="UP001174136"/>
    </source>
</evidence>